<dbReference type="InterPro" id="IPR009081">
    <property type="entry name" value="PP-bd_ACP"/>
</dbReference>
<dbReference type="AlphaFoldDB" id="A0A563W1I1"/>
<evidence type="ECO:0000313" key="2">
    <source>
        <dbReference type="EMBL" id="VEP17564.1"/>
    </source>
</evidence>
<keyword evidence="3" id="KW-1185">Reference proteome</keyword>
<gene>
    <name evidence="2" type="ORF">H1P_6270026</name>
</gene>
<evidence type="ECO:0000259" key="1">
    <source>
        <dbReference type="Pfam" id="PF00550"/>
    </source>
</evidence>
<sequence>MSIEKVMSSLRTILIDLGIPEELIDLDSYLYQDLQLDSLEIVELSLALKRQMGIKVKLETRQDKTLAEVCSLIESAISTKIEEIDVMSP</sequence>
<dbReference type="Pfam" id="PF00550">
    <property type="entry name" value="PP-binding"/>
    <property type="match status" value="1"/>
</dbReference>
<dbReference type="RefSeq" id="WP_144875924.1">
    <property type="nucleotide sequence ID" value="NZ_LR214361.1"/>
</dbReference>
<dbReference type="Gene3D" id="1.10.1200.10">
    <property type="entry name" value="ACP-like"/>
    <property type="match status" value="1"/>
</dbReference>
<evidence type="ECO:0000313" key="3">
    <source>
        <dbReference type="Proteomes" id="UP000320055"/>
    </source>
</evidence>
<dbReference type="Proteomes" id="UP000320055">
    <property type="component" value="Unassembled WGS sequence"/>
</dbReference>
<accession>A0A563W1I1</accession>
<dbReference type="OrthoDB" id="426494at2"/>
<dbReference type="SUPFAM" id="SSF47336">
    <property type="entry name" value="ACP-like"/>
    <property type="match status" value="1"/>
</dbReference>
<reference evidence="2 3" key="1">
    <citation type="submission" date="2019-01" db="EMBL/GenBank/DDBJ databases">
        <authorList>
            <person name="Brito A."/>
        </authorList>
    </citation>
    <scope>NUCLEOTIDE SEQUENCE [LARGE SCALE GENOMIC DNA]</scope>
    <source>
        <strain evidence="2">1</strain>
    </source>
</reference>
<feature type="domain" description="Carrier" evidence="1">
    <location>
        <begin position="17"/>
        <end position="73"/>
    </location>
</feature>
<dbReference type="EMBL" id="CAACVJ010000587">
    <property type="protein sequence ID" value="VEP17564.1"/>
    <property type="molecule type" value="Genomic_DNA"/>
</dbReference>
<proteinExistence type="predicted"/>
<protein>
    <submittedName>
        <fullName evidence="2">Acyl carrier protein</fullName>
    </submittedName>
</protein>
<dbReference type="InterPro" id="IPR036736">
    <property type="entry name" value="ACP-like_sf"/>
</dbReference>
<name>A0A563W1I1_9CYAN</name>
<organism evidence="2 3">
    <name type="scientific">Hyella patelloides LEGE 07179</name>
    <dbReference type="NCBI Taxonomy" id="945734"/>
    <lineage>
        <taxon>Bacteria</taxon>
        <taxon>Bacillati</taxon>
        <taxon>Cyanobacteriota</taxon>
        <taxon>Cyanophyceae</taxon>
        <taxon>Pleurocapsales</taxon>
        <taxon>Hyellaceae</taxon>
        <taxon>Hyella</taxon>
    </lineage>
</organism>